<dbReference type="AlphaFoldDB" id="A0AAN6PW08"/>
<organism evidence="1 2">
    <name type="scientific">Parathielavia hyrcaniae</name>
    <dbReference type="NCBI Taxonomy" id="113614"/>
    <lineage>
        <taxon>Eukaryota</taxon>
        <taxon>Fungi</taxon>
        <taxon>Dikarya</taxon>
        <taxon>Ascomycota</taxon>
        <taxon>Pezizomycotina</taxon>
        <taxon>Sordariomycetes</taxon>
        <taxon>Sordariomycetidae</taxon>
        <taxon>Sordariales</taxon>
        <taxon>Chaetomiaceae</taxon>
        <taxon>Parathielavia</taxon>
    </lineage>
</organism>
<proteinExistence type="predicted"/>
<dbReference type="Proteomes" id="UP001305647">
    <property type="component" value="Unassembled WGS sequence"/>
</dbReference>
<protein>
    <submittedName>
        <fullName evidence="1">Uncharacterized protein</fullName>
    </submittedName>
</protein>
<gene>
    <name evidence="1" type="ORF">N658DRAFT_313626</name>
</gene>
<evidence type="ECO:0000313" key="2">
    <source>
        <dbReference type="Proteomes" id="UP001305647"/>
    </source>
</evidence>
<name>A0AAN6PW08_9PEZI</name>
<dbReference type="EMBL" id="MU863685">
    <property type="protein sequence ID" value="KAK4097100.1"/>
    <property type="molecule type" value="Genomic_DNA"/>
</dbReference>
<keyword evidence="2" id="KW-1185">Reference proteome</keyword>
<reference evidence="1" key="1">
    <citation type="journal article" date="2023" name="Mol. Phylogenet. Evol.">
        <title>Genome-scale phylogeny and comparative genomics of the fungal order Sordariales.</title>
        <authorList>
            <person name="Hensen N."/>
            <person name="Bonometti L."/>
            <person name="Westerberg I."/>
            <person name="Brannstrom I.O."/>
            <person name="Guillou S."/>
            <person name="Cros-Aarteil S."/>
            <person name="Calhoun S."/>
            <person name="Haridas S."/>
            <person name="Kuo A."/>
            <person name="Mondo S."/>
            <person name="Pangilinan J."/>
            <person name="Riley R."/>
            <person name="LaButti K."/>
            <person name="Andreopoulos B."/>
            <person name="Lipzen A."/>
            <person name="Chen C."/>
            <person name="Yan M."/>
            <person name="Daum C."/>
            <person name="Ng V."/>
            <person name="Clum A."/>
            <person name="Steindorff A."/>
            <person name="Ohm R.A."/>
            <person name="Martin F."/>
            <person name="Silar P."/>
            <person name="Natvig D.O."/>
            <person name="Lalanne C."/>
            <person name="Gautier V."/>
            <person name="Ament-Velasquez S.L."/>
            <person name="Kruys A."/>
            <person name="Hutchinson M.I."/>
            <person name="Powell A.J."/>
            <person name="Barry K."/>
            <person name="Miller A.N."/>
            <person name="Grigoriev I.V."/>
            <person name="Debuchy R."/>
            <person name="Gladieux P."/>
            <person name="Hiltunen Thoren M."/>
            <person name="Johannesson H."/>
        </authorList>
    </citation>
    <scope>NUCLEOTIDE SEQUENCE</scope>
    <source>
        <strain evidence="1">CBS 757.83</strain>
    </source>
</reference>
<comment type="caution">
    <text evidence="1">The sequence shown here is derived from an EMBL/GenBank/DDBJ whole genome shotgun (WGS) entry which is preliminary data.</text>
</comment>
<reference evidence="1" key="2">
    <citation type="submission" date="2023-05" db="EMBL/GenBank/DDBJ databases">
        <authorList>
            <consortium name="Lawrence Berkeley National Laboratory"/>
            <person name="Steindorff A."/>
            <person name="Hensen N."/>
            <person name="Bonometti L."/>
            <person name="Westerberg I."/>
            <person name="Brannstrom I.O."/>
            <person name="Guillou S."/>
            <person name="Cros-Aarteil S."/>
            <person name="Calhoun S."/>
            <person name="Haridas S."/>
            <person name="Kuo A."/>
            <person name="Mondo S."/>
            <person name="Pangilinan J."/>
            <person name="Riley R."/>
            <person name="Labutti K."/>
            <person name="Andreopoulos B."/>
            <person name="Lipzen A."/>
            <person name="Chen C."/>
            <person name="Yanf M."/>
            <person name="Daum C."/>
            <person name="Ng V."/>
            <person name="Clum A."/>
            <person name="Ohm R."/>
            <person name="Martin F."/>
            <person name="Silar P."/>
            <person name="Natvig D."/>
            <person name="Lalanne C."/>
            <person name="Gautier V."/>
            <person name="Ament-Velasquez S.L."/>
            <person name="Kruys A."/>
            <person name="Hutchinson M.I."/>
            <person name="Powell A.J."/>
            <person name="Barry K."/>
            <person name="Miller A.N."/>
            <person name="Grigoriev I.V."/>
            <person name="Debuchy R."/>
            <person name="Gladieux P."/>
            <person name="Thoren M.H."/>
            <person name="Johannesson H."/>
        </authorList>
    </citation>
    <scope>NUCLEOTIDE SEQUENCE</scope>
    <source>
        <strain evidence="1">CBS 757.83</strain>
    </source>
</reference>
<sequence>MDSEEKRAFAVNYRFPHMDSIEVEVAGELRRGTYQQHLPRTDLLRRCVTSVSMSPRAQPRLHHRTGCCAKRCLENAVQTYPKSSATLP</sequence>
<accession>A0AAN6PW08</accession>
<evidence type="ECO:0000313" key="1">
    <source>
        <dbReference type="EMBL" id="KAK4097100.1"/>
    </source>
</evidence>